<protein>
    <recommendedName>
        <fullName evidence="3">histidine kinase</fullName>
        <ecNumber evidence="3">2.7.13.3</ecNumber>
    </recommendedName>
</protein>
<dbReference type="InterPro" id="IPR005467">
    <property type="entry name" value="His_kinase_dom"/>
</dbReference>
<dbReference type="InterPro" id="IPR036097">
    <property type="entry name" value="HisK_dim/P_sf"/>
</dbReference>
<dbReference type="CDD" id="cd00082">
    <property type="entry name" value="HisKA"/>
    <property type="match status" value="1"/>
</dbReference>
<evidence type="ECO:0000256" key="4">
    <source>
        <dbReference type="ARBA" id="ARBA00022553"/>
    </source>
</evidence>
<comment type="caution">
    <text evidence="9">The sequence shown here is derived from an EMBL/GenBank/DDBJ whole genome shotgun (WGS) entry which is preliminary data.</text>
</comment>
<keyword evidence="7" id="KW-0902">Two-component regulatory system</keyword>
<dbReference type="PANTHER" id="PTHR43711">
    <property type="entry name" value="TWO-COMPONENT HISTIDINE KINASE"/>
    <property type="match status" value="1"/>
</dbReference>
<gene>
    <name evidence="9" type="ORF">QF035_000857</name>
</gene>
<dbReference type="PRINTS" id="PR00344">
    <property type="entry name" value="BCTRLSENSOR"/>
</dbReference>
<evidence type="ECO:0000313" key="9">
    <source>
        <dbReference type="EMBL" id="MDQ1023275.1"/>
    </source>
</evidence>
<sequence length="234" mass="25439">MVSDIAHELHSPLNNIRVWLEAAEDGVAESDDEFTTSLLEEALQLQHLIDDLQGFAAADAGVLRLHREDVFVRDLLHQVATAHSAAADAAGVILTVRTDDDPKLYADPVRIRQMIGNLVSNAVRHTAARGSVELRAVGAESGVTIEVRDTGHGIEPEELPYVFDRFWRAEKSRSRSTGGSGLGLAIVRQLTHAHDGTVTVHSTPGAGMVFGVRLPVVRADGQRSRLTRTPLRPR</sequence>
<dbReference type="InterPro" id="IPR003661">
    <property type="entry name" value="HisK_dim/P_dom"/>
</dbReference>
<accession>A0ABU0SI85</accession>
<dbReference type="InterPro" id="IPR036890">
    <property type="entry name" value="HATPase_C_sf"/>
</dbReference>
<name>A0ABU0SI85_9ACTN</name>
<evidence type="ECO:0000313" key="10">
    <source>
        <dbReference type="Proteomes" id="UP001230328"/>
    </source>
</evidence>
<dbReference type="SUPFAM" id="SSF55874">
    <property type="entry name" value="ATPase domain of HSP90 chaperone/DNA topoisomerase II/histidine kinase"/>
    <property type="match status" value="1"/>
</dbReference>
<reference evidence="9 10" key="1">
    <citation type="submission" date="2023-07" db="EMBL/GenBank/DDBJ databases">
        <title>Comparative genomics of wheat-associated soil bacteria to identify genetic determinants of phenazine resistance.</title>
        <authorList>
            <person name="Mouncey N."/>
        </authorList>
    </citation>
    <scope>NUCLEOTIDE SEQUENCE [LARGE SCALE GENOMIC DNA]</scope>
    <source>
        <strain evidence="9 10">V2I4</strain>
    </source>
</reference>
<dbReference type="SUPFAM" id="SSF47384">
    <property type="entry name" value="Homodimeric domain of signal transducing histidine kinase"/>
    <property type="match status" value="1"/>
</dbReference>
<keyword evidence="6 9" id="KW-0418">Kinase</keyword>
<dbReference type="GO" id="GO:0016301">
    <property type="term" value="F:kinase activity"/>
    <property type="evidence" value="ECO:0007669"/>
    <property type="project" value="UniProtKB-KW"/>
</dbReference>
<keyword evidence="4" id="KW-0597">Phosphoprotein</keyword>
<evidence type="ECO:0000256" key="5">
    <source>
        <dbReference type="ARBA" id="ARBA00022679"/>
    </source>
</evidence>
<dbReference type="InterPro" id="IPR004358">
    <property type="entry name" value="Sig_transdc_His_kin-like_C"/>
</dbReference>
<organism evidence="9 10">
    <name type="scientific">Streptomyces umbrinus</name>
    <dbReference type="NCBI Taxonomy" id="67370"/>
    <lineage>
        <taxon>Bacteria</taxon>
        <taxon>Bacillati</taxon>
        <taxon>Actinomycetota</taxon>
        <taxon>Actinomycetes</taxon>
        <taxon>Kitasatosporales</taxon>
        <taxon>Streptomycetaceae</taxon>
        <taxon>Streptomyces</taxon>
        <taxon>Streptomyces phaeochromogenes group</taxon>
    </lineage>
</organism>
<dbReference type="SMART" id="SM00387">
    <property type="entry name" value="HATPase_c"/>
    <property type="match status" value="1"/>
</dbReference>
<dbReference type="Pfam" id="PF00512">
    <property type="entry name" value="HisKA"/>
    <property type="match status" value="1"/>
</dbReference>
<dbReference type="Pfam" id="PF02518">
    <property type="entry name" value="HATPase_c"/>
    <property type="match status" value="1"/>
</dbReference>
<feature type="domain" description="Histidine kinase" evidence="8">
    <location>
        <begin position="4"/>
        <end position="218"/>
    </location>
</feature>
<dbReference type="PANTHER" id="PTHR43711:SF1">
    <property type="entry name" value="HISTIDINE KINASE 1"/>
    <property type="match status" value="1"/>
</dbReference>
<dbReference type="Proteomes" id="UP001230328">
    <property type="component" value="Unassembled WGS sequence"/>
</dbReference>
<keyword evidence="10" id="KW-1185">Reference proteome</keyword>
<dbReference type="PROSITE" id="PS50109">
    <property type="entry name" value="HIS_KIN"/>
    <property type="match status" value="1"/>
</dbReference>
<evidence type="ECO:0000256" key="3">
    <source>
        <dbReference type="ARBA" id="ARBA00012438"/>
    </source>
</evidence>
<evidence type="ECO:0000256" key="6">
    <source>
        <dbReference type="ARBA" id="ARBA00022777"/>
    </source>
</evidence>
<dbReference type="Gene3D" id="1.10.287.130">
    <property type="match status" value="1"/>
</dbReference>
<dbReference type="InterPro" id="IPR050736">
    <property type="entry name" value="Sensor_HK_Regulatory"/>
</dbReference>
<keyword evidence="5" id="KW-0808">Transferase</keyword>
<dbReference type="Gene3D" id="3.30.565.10">
    <property type="entry name" value="Histidine kinase-like ATPase, C-terminal domain"/>
    <property type="match status" value="1"/>
</dbReference>
<dbReference type="SMART" id="SM00388">
    <property type="entry name" value="HisKA"/>
    <property type="match status" value="1"/>
</dbReference>
<proteinExistence type="predicted"/>
<dbReference type="EC" id="2.7.13.3" evidence="3"/>
<comment type="catalytic activity">
    <reaction evidence="1">
        <text>ATP + protein L-histidine = ADP + protein N-phospho-L-histidine.</text>
        <dbReference type="EC" id="2.7.13.3"/>
    </reaction>
</comment>
<evidence type="ECO:0000256" key="2">
    <source>
        <dbReference type="ARBA" id="ARBA00004236"/>
    </source>
</evidence>
<evidence type="ECO:0000259" key="8">
    <source>
        <dbReference type="PROSITE" id="PS50109"/>
    </source>
</evidence>
<dbReference type="EMBL" id="JAUSZI010000002">
    <property type="protein sequence ID" value="MDQ1023275.1"/>
    <property type="molecule type" value="Genomic_DNA"/>
</dbReference>
<dbReference type="InterPro" id="IPR003594">
    <property type="entry name" value="HATPase_dom"/>
</dbReference>
<comment type="subcellular location">
    <subcellularLocation>
        <location evidence="2">Cell membrane</location>
    </subcellularLocation>
</comment>
<evidence type="ECO:0000256" key="1">
    <source>
        <dbReference type="ARBA" id="ARBA00000085"/>
    </source>
</evidence>
<evidence type="ECO:0000256" key="7">
    <source>
        <dbReference type="ARBA" id="ARBA00023012"/>
    </source>
</evidence>